<comment type="caution">
    <text evidence="2">The sequence shown here is derived from an EMBL/GenBank/DDBJ whole genome shotgun (WGS) entry which is preliminary data.</text>
</comment>
<keyword evidence="3" id="KW-1185">Reference proteome</keyword>
<reference evidence="2" key="1">
    <citation type="submission" date="2022-07" db="EMBL/GenBank/DDBJ databases">
        <title>Genome Sequence of Leucocoprinus birnbaumii.</title>
        <authorList>
            <person name="Buettner E."/>
        </authorList>
    </citation>
    <scope>NUCLEOTIDE SEQUENCE</scope>
    <source>
        <strain evidence="2">VT141</strain>
    </source>
</reference>
<dbReference type="Gene3D" id="1.20.1280.50">
    <property type="match status" value="1"/>
</dbReference>
<proteinExistence type="predicted"/>
<dbReference type="Proteomes" id="UP001213000">
    <property type="component" value="Unassembled WGS sequence"/>
</dbReference>
<keyword evidence="1" id="KW-0175">Coiled coil</keyword>
<evidence type="ECO:0000313" key="3">
    <source>
        <dbReference type="Proteomes" id="UP001213000"/>
    </source>
</evidence>
<protein>
    <recommendedName>
        <fullName evidence="4">F-box domain-containing protein</fullName>
    </recommendedName>
</protein>
<evidence type="ECO:0008006" key="4">
    <source>
        <dbReference type="Google" id="ProtNLM"/>
    </source>
</evidence>
<evidence type="ECO:0000256" key="1">
    <source>
        <dbReference type="SAM" id="Coils"/>
    </source>
</evidence>
<accession>A0AAD5YVS1</accession>
<sequence length="620" mass="70618">MLILRIDDQAYTVASRKALEEGSHELQTLEDEISRLQEQSNRLSDRKQAIANFVNNHRALLAPLNRLPHDILQEVFYYCLPVAHNSIMSANQLPLLLGRVCSRWRQVLYSTPMLWTSIHIVANAPPSPVPQRSQSARLDAIEAWLSRSGVLPLSISLFHDFSSPYAPAAAESQIPPELTIVLSHAHRWRSLHFGLHNTNWLPDFISQLRPVDVPLLQNFGIKHNLPSAWAERVSTALSPDHKHSILHAPRLRSLAIPSGALTRFKPSDHWHNLTALEIIYDQAFSYDPFIRALNQCLNLETFAIAFVSSWADWDAPPHPASLSYITLRNLKLLSFDTGSGKDKYACQILDSLTAPSLLHLTYHHKSPSNRWVDVGFYAQKKLVRSLRSFFDRLGGQLEEMDLCLDCFGEPVLVELLQAAPGLKRLFLAGDIYTPPSHMNWAPYNEWDSPPPRSAHHPIDDSFLRRFVSGENADQVVDATGGIFDEDNDAHIMQRLCPNLEVVSFSEVEFSKHAIFQFLKSRSVDIQPWHKIAKLRKVSIVSYVPFEDEEKLEEDTRDEVSKIEELERESGLNVYLEYIQRGRTANFSSSTSYPRLPYTPPNYSPYDGTYSVYNMLMFDTD</sequence>
<feature type="coiled-coil region" evidence="1">
    <location>
        <begin position="19"/>
        <end position="46"/>
    </location>
</feature>
<name>A0AAD5YVS1_9AGAR</name>
<organism evidence="2 3">
    <name type="scientific">Leucocoprinus birnbaumii</name>
    <dbReference type="NCBI Taxonomy" id="56174"/>
    <lineage>
        <taxon>Eukaryota</taxon>
        <taxon>Fungi</taxon>
        <taxon>Dikarya</taxon>
        <taxon>Basidiomycota</taxon>
        <taxon>Agaricomycotina</taxon>
        <taxon>Agaricomycetes</taxon>
        <taxon>Agaricomycetidae</taxon>
        <taxon>Agaricales</taxon>
        <taxon>Agaricineae</taxon>
        <taxon>Agaricaceae</taxon>
        <taxon>Leucocoprinus</taxon>
    </lineage>
</organism>
<dbReference type="Gene3D" id="3.80.10.10">
    <property type="entry name" value="Ribonuclease Inhibitor"/>
    <property type="match status" value="1"/>
</dbReference>
<gene>
    <name evidence="2" type="ORF">NP233_g4174</name>
</gene>
<evidence type="ECO:0000313" key="2">
    <source>
        <dbReference type="EMBL" id="KAJ3570780.1"/>
    </source>
</evidence>
<dbReference type="EMBL" id="JANIEX010000219">
    <property type="protein sequence ID" value="KAJ3570780.1"/>
    <property type="molecule type" value="Genomic_DNA"/>
</dbReference>
<dbReference type="InterPro" id="IPR032675">
    <property type="entry name" value="LRR_dom_sf"/>
</dbReference>
<dbReference type="AlphaFoldDB" id="A0AAD5YVS1"/>